<dbReference type="InterPro" id="IPR001119">
    <property type="entry name" value="SLH_dom"/>
</dbReference>
<dbReference type="PROSITE" id="PS51272">
    <property type="entry name" value="SLH"/>
    <property type="match status" value="2"/>
</dbReference>
<dbReference type="PANTHER" id="PTHR34385:SF1">
    <property type="entry name" value="PEPTIDOGLYCAN L-ALANYL-D-GLUTAMATE ENDOPEPTIDASE CWLK"/>
    <property type="match status" value="1"/>
</dbReference>
<gene>
    <name evidence="3" type="ORF">DP120_08370</name>
</gene>
<name>A0A365L2F4_9BACL</name>
<evidence type="ECO:0000256" key="1">
    <source>
        <dbReference type="SAM" id="SignalP"/>
    </source>
</evidence>
<dbReference type="InterPro" id="IPR003709">
    <property type="entry name" value="VanY-like_core_dom"/>
</dbReference>
<protein>
    <submittedName>
        <fullName evidence="3">Peptidase M15</fullName>
    </submittedName>
</protein>
<feature type="signal peptide" evidence="1">
    <location>
        <begin position="1"/>
        <end position="27"/>
    </location>
</feature>
<dbReference type="GO" id="GO:0008233">
    <property type="term" value="F:peptidase activity"/>
    <property type="evidence" value="ECO:0007669"/>
    <property type="project" value="InterPro"/>
</dbReference>
<organism evidence="3 4">
    <name type="scientific">Planococcus halotolerans</name>
    <dbReference type="NCBI Taxonomy" id="2233542"/>
    <lineage>
        <taxon>Bacteria</taxon>
        <taxon>Bacillati</taxon>
        <taxon>Bacillota</taxon>
        <taxon>Bacilli</taxon>
        <taxon>Bacillales</taxon>
        <taxon>Caryophanaceae</taxon>
        <taxon>Planococcus</taxon>
    </lineage>
</organism>
<dbReference type="InterPro" id="IPR052179">
    <property type="entry name" value="DD-CPase-like"/>
</dbReference>
<dbReference type="PANTHER" id="PTHR34385">
    <property type="entry name" value="D-ALANYL-D-ALANINE CARBOXYPEPTIDASE"/>
    <property type="match status" value="1"/>
</dbReference>
<dbReference type="Proteomes" id="UP000251002">
    <property type="component" value="Unassembled WGS sequence"/>
</dbReference>
<sequence length="411" mass="45220">MKKQTIFKKAALSIAAVALLAPFMPHIDKSGLTSNKAEAAATFPDIKDFKAEIDYLTGFEIIRGYPDGTFRPTASITRLDAVRMILREMEIVNPEAANPGFADMNSKMEGFAEVAKAVEIGFIDGKKTRDGKKVFDPKGQLTRAEMAKILTEAYALDANNKVEFVDVNMGHWANAYISRLATAKVTVGYPGGYFRPESSLERQHFAAFMARLLNPAKFQAGPVVIPPPKYPAPPTNTPGKYVDGILVVNKVYALPSTYNPGIIPVAQQGVNAMVSAAKSNGVYLSVISSYRSYSYQSTLYNNYVKRDGQAAADRYSARPGHSEHQTGLAFDFGGTNQNHWLESSFADTSEGKWLAANAHKYGFILRYPKGKESITGYMFEPWHFRYVGSGEAPKIKESGKTLEEYLNVRGS</sequence>
<dbReference type="Pfam" id="PF02557">
    <property type="entry name" value="VanY"/>
    <property type="match status" value="1"/>
</dbReference>
<evidence type="ECO:0000313" key="3">
    <source>
        <dbReference type="EMBL" id="RAZ79608.1"/>
    </source>
</evidence>
<dbReference type="Pfam" id="PF00395">
    <property type="entry name" value="SLH"/>
    <property type="match status" value="2"/>
</dbReference>
<dbReference type="SUPFAM" id="SSF55166">
    <property type="entry name" value="Hedgehog/DD-peptidase"/>
    <property type="match status" value="1"/>
</dbReference>
<dbReference type="RefSeq" id="WP_112223175.1">
    <property type="nucleotide sequence ID" value="NZ_CP047673.1"/>
</dbReference>
<keyword evidence="4" id="KW-1185">Reference proteome</keyword>
<feature type="chain" id="PRO_5016612845" evidence="1">
    <location>
        <begin position="28"/>
        <end position="411"/>
    </location>
</feature>
<dbReference type="InterPro" id="IPR009045">
    <property type="entry name" value="Zn_M74/Hedgehog-like"/>
</dbReference>
<feature type="domain" description="SLH" evidence="2">
    <location>
        <begin position="36"/>
        <end position="99"/>
    </location>
</feature>
<proteinExistence type="predicted"/>
<keyword evidence="1" id="KW-0732">Signal</keyword>
<feature type="domain" description="SLH" evidence="2">
    <location>
        <begin position="160"/>
        <end position="223"/>
    </location>
</feature>
<accession>A0A365L2F4</accession>
<dbReference type="Gene3D" id="3.30.1380.10">
    <property type="match status" value="1"/>
</dbReference>
<evidence type="ECO:0000313" key="4">
    <source>
        <dbReference type="Proteomes" id="UP000251002"/>
    </source>
</evidence>
<dbReference type="EMBL" id="QLZR01000002">
    <property type="protein sequence ID" value="RAZ79608.1"/>
    <property type="molecule type" value="Genomic_DNA"/>
</dbReference>
<comment type="caution">
    <text evidence="3">The sequence shown here is derived from an EMBL/GenBank/DDBJ whole genome shotgun (WGS) entry which is preliminary data.</text>
</comment>
<dbReference type="InterPro" id="IPR058193">
    <property type="entry name" value="VanY/YodJ_core_dom"/>
</dbReference>
<evidence type="ECO:0000259" key="2">
    <source>
        <dbReference type="PROSITE" id="PS51272"/>
    </source>
</evidence>
<reference evidence="3 4" key="1">
    <citation type="submission" date="2018-06" db="EMBL/GenBank/DDBJ databases">
        <title>The draft genome sequences of strains SCU63 and S1.</title>
        <authorList>
            <person name="Gan L."/>
        </authorList>
    </citation>
    <scope>NUCLEOTIDE SEQUENCE [LARGE SCALE GENOMIC DNA]</scope>
    <source>
        <strain evidence="3 4">SCU63</strain>
    </source>
</reference>
<dbReference type="AlphaFoldDB" id="A0A365L2F4"/>
<dbReference type="CDD" id="cd14852">
    <property type="entry name" value="LD-carboxypeptidase"/>
    <property type="match status" value="1"/>
</dbReference>
<dbReference type="GO" id="GO:0006508">
    <property type="term" value="P:proteolysis"/>
    <property type="evidence" value="ECO:0007669"/>
    <property type="project" value="InterPro"/>
</dbReference>